<feature type="domain" description="N-terminal" evidence="2">
    <location>
        <begin position="140"/>
        <end position="254"/>
    </location>
</feature>
<accession>A0ABT9JIE7</accession>
<reference evidence="4 5" key="1">
    <citation type="submission" date="2023-08" db="EMBL/GenBank/DDBJ databases">
        <authorList>
            <person name="Park J.-S."/>
        </authorList>
    </citation>
    <scope>NUCLEOTIDE SEQUENCE [LARGE SCALE GENOMIC DNA]</scope>
    <source>
        <strain evidence="4 5">2205BS29-5</strain>
    </source>
</reference>
<keyword evidence="5" id="KW-1185">Reference proteome</keyword>
<organism evidence="4 5">
    <name type="scientific">Paracoccus spongiarum</name>
    <dbReference type="NCBI Taxonomy" id="3064387"/>
    <lineage>
        <taxon>Bacteria</taxon>
        <taxon>Pseudomonadati</taxon>
        <taxon>Pseudomonadota</taxon>
        <taxon>Alphaproteobacteria</taxon>
        <taxon>Rhodobacterales</taxon>
        <taxon>Paracoccaceae</taxon>
        <taxon>Paracoccus</taxon>
    </lineage>
</organism>
<dbReference type="Proteomes" id="UP001224997">
    <property type="component" value="Unassembled WGS sequence"/>
</dbReference>
<proteinExistence type="predicted"/>
<dbReference type="InterPro" id="IPR041459">
    <property type="entry name" value="MPTase-PolyVal"/>
</dbReference>
<name>A0ABT9JIE7_9RHOB</name>
<evidence type="ECO:0000313" key="4">
    <source>
        <dbReference type="EMBL" id="MDP5308822.1"/>
    </source>
</evidence>
<feature type="compositionally biased region" description="Low complexity" evidence="1">
    <location>
        <begin position="65"/>
        <end position="77"/>
    </location>
</feature>
<sequence length="431" mass="46932">MIQQQICDPRAGAGQDGLRTWRGIDAGCARAHPRPDDLFVSFCPPRIPASDGQWPSAARCASSSRRAVSSASPAGRATPPSRALTVSPRAAGRAAPSPLCRPKGMGPFDDKQRGLAHRRKAGTKPAPPVAKEADMAAKFDIYQHVTDQIIASIEAGTPAWRKPWTGDAGGIPCPRRSTGEFYRGINILMLWSEAAEMGFRSPYWFTYRQAQEAGGQVRKGEKSAIVVKYGTVDREDPETGEEKTIGYAKSYRVFNADQIDGLPEAYHGAPIEEPRDLGTEADPALEAFFDATGIERRISEDPRAYYDIAGDFVHMPPVSTFHEAGGYYATLAHEYCHASGAAHRLDRFSRFSDRASVAFEELCAELGQVMVCAQLGLTPDFGQSAAYIASWLRALKDDKRMIFKAATEAQKAADWLMKTAPAGMIEERAAA</sequence>
<evidence type="ECO:0000259" key="3">
    <source>
        <dbReference type="Pfam" id="PF18818"/>
    </source>
</evidence>
<gene>
    <name evidence="4" type="ORF">Q5Y72_17200</name>
</gene>
<evidence type="ECO:0000256" key="1">
    <source>
        <dbReference type="SAM" id="MobiDB-lite"/>
    </source>
</evidence>
<feature type="region of interest" description="Disordered" evidence="1">
    <location>
        <begin position="65"/>
        <end position="113"/>
    </location>
</feature>
<dbReference type="RefSeq" id="WP_305964655.1">
    <property type="nucleotide sequence ID" value="NZ_JAVAMQ010000023.1"/>
</dbReference>
<dbReference type="Pfam" id="PF08401">
    <property type="entry name" value="ArdcN"/>
    <property type="match status" value="1"/>
</dbReference>
<dbReference type="InterPro" id="IPR013610">
    <property type="entry name" value="ArdC_N"/>
</dbReference>
<protein>
    <submittedName>
        <fullName evidence="4">Zincin-like metallopeptidase domain-containing protein</fullName>
    </submittedName>
</protein>
<comment type="caution">
    <text evidence="4">The sequence shown here is derived from an EMBL/GenBank/DDBJ whole genome shotgun (WGS) entry which is preliminary data.</text>
</comment>
<dbReference type="Pfam" id="PF18818">
    <property type="entry name" value="MPTase-PolyVal"/>
    <property type="match status" value="1"/>
</dbReference>
<evidence type="ECO:0000259" key="2">
    <source>
        <dbReference type="Pfam" id="PF08401"/>
    </source>
</evidence>
<feature type="compositionally biased region" description="Low complexity" evidence="1">
    <location>
        <begin position="87"/>
        <end position="98"/>
    </location>
</feature>
<feature type="domain" description="Polyvalent protein metallopeptidase" evidence="3">
    <location>
        <begin position="284"/>
        <end position="407"/>
    </location>
</feature>
<dbReference type="EMBL" id="JAVAMQ010000023">
    <property type="protein sequence ID" value="MDP5308822.1"/>
    <property type="molecule type" value="Genomic_DNA"/>
</dbReference>
<evidence type="ECO:0000313" key="5">
    <source>
        <dbReference type="Proteomes" id="UP001224997"/>
    </source>
</evidence>